<reference evidence="1" key="4">
    <citation type="submission" date="2021-07" db="EMBL/GenBank/DDBJ databases">
        <title>Giant CbK-like Caulobacter bacteriophages have genetically divergent genomes.</title>
        <authorList>
            <person name="Wilson K."/>
            <person name="Ely B."/>
        </authorList>
    </citation>
    <scope>NUCLEOTIDE SEQUENCE</scope>
</reference>
<reference evidence="1" key="2">
    <citation type="submission" date="2018-07" db="EMBL/GenBank/DDBJ databases">
        <authorList>
            <person name="Wilson K.M."/>
            <person name="Ely B."/>
        </authorList>
    </citation>
    <scope>NUCLEOTIDE SEQUENCE</scope>
</reference>
<name>A0A385ECJ4_9CAUD</name>
<protein>
    <submittedName>
        <fullName evidence="1">Uncharacterized protein</fullName>
    </submittedName>
</protein>
<evidence type="ECO:0000313" key="1">
    <source>
        <dbReference type="EMBL" id="AXQ69601.1"/>
    </source>
</evidence>
<organism evidence="1 3">
    <name type="scientific">Caulobacter phage CcrSC</name>
    <dbReference type="NCBI Taxonomy" id="2283272"/>
    <lineage>
        <taxon>Viruses</taxon>
        <taxon>Duplodnaviria</taxon>
        <taxon>Heunggongvirae</taxon>
        <taxon>Uroviricota</taxon>
        <taxon>Caudoviricetes</taxon>
        <taxon>Jeanschmidtviridae</taxon>
        <taxon>Bertelyvirus</taxon>
        <taxon>Bertelyvirus SC</taxon>
    </lineage>
</organism>
<keyword evidence="3" id="KW-1185">Reference proteome</keyword>
<dbReference type="EMBL" id="MH588547">
    <property type="protein sequence ID" value="AXQ70101.1"/>
    <property type="molecule type" value="Genomic_DNA"/>
</dbReference>
<reference evidence="3" key="1">
    <citation type="submission" date="2018-07" db="EMBL/GenBank/DDBJ databases">
        <title>Giant CbK-like Caulobacter bacteriophages have genetically divergent genomes.</title>
        <authorList>
            <person name="Wilson K.M."/>
            <person name="Ely B."/>
        </authorList>
    </citation>
    <scope>NUCLEOTIDE SEQUENCE [LARGE SCALE GENOMIC DNA]</scope>
</reference>
<dbReference type="Proteomes" id="UP000259683">
    <property type="component" value="Segment"/>
</dbReference>
<sequence>MAAFICTADLNALVEDIAYDVEMEDRAAEELDGLDFGDRCYYGDRAYHGQLELARIIETAVAAHPILYA</sequence>
<reference evidence="3" key="3">
    <citation type="submission" date="2018-09" db="EMBL/GenBank/DDBJ databases">
        <title>Giant CbK-like Caulobacter bacteriophages have genetically divergent genomes.</title>
        <authorList>
            <person name="Wilson K."/>
            <person name="Ely B."/>
        </authorList>
    </citation>
    <scope>NUCLEOTIDE SEQUENCE [LARGE SCALE GENOMIC DNA]</scope>
</reference>
<evidence type="ECO:0000313" key="3">
    <source>
        <dbReference type="Proteomes" id="UP000259683"/>
    </source>
</evidence>
<evidence type="ECO:0000313" key="2">
    <source>
        <dbReference type="EMBL" id="AXQ70101.1"/>
    </source>
</evidence>
<dbReference type="EMBL" id="MH588547">
    <property type="protein sequence ID" value="AXQ69601.1"/>
    <property type="molecule type" value="Genomic_DNA"/>
</dbReference>
<accession>A0A385ECJ4</accession>
<gene>
    <name evidence="1" type="ORF">CcrSC_gp019</name>
    <name evidence="2" type="ORF">CcrSC_gp519</name>
</gene>
<proteinExistence type="predicted"/>